<organism evidence="1 2">
    <name type="scientific">Fusobacterium nucleatum</name>
    <dbReference type="NCBI Taxonomy" id="851"/>
    <lineage>
        <taxon>Bacteria</taxon>
        <taxon>Fusobacteriati</taxon>
        <taxon>Fusobacteriota</taxon>
        <taxon>Fusobacteriia</taxon>
        <taxon>Fusobacteriales</taxon>
        <taxon>Fusobacteriaceae</taxon>
        <taxon>Fusobacterium</taxon>
    </lineage>
</organism>
<reference evidence="2" key="1">
    <citation type="submission" date="2016-01" db="EMBL/GenBank/DDBJ databases">
        <authorList>
            <person name="Mitreva M."/>
            <person name="Pepin K.H."/>
            <person name="Mihindukulasuriya K.A."/>
            <person name="Fulton R."/>
            <person name="Fronick C."/>
            <person name="O'Laughlin M."/>
            <person name="Miner T."/>
            <person name="Herter B."/>
            <person name="Rosa B.A."/>
            <person name="Cordes M."/>
            <person name="Tomlinson C."/>
            <person name="Wollam A."/>
            <person name="Palsikar V.B."/>
            <person name="Mardis E.R."/>
            <person name="Wilson R.K."/>
        </authorList>
    </citation>
    <scope>NUCLEOTIDE SEQUENCE [LARGE SCALE GENOMIC DNA]</scope>
    <source>
        <strain evidence="2">MJR7757B</strain>
    </source>
</reference>
<protein>
    <submittedName>
        <fullName evidence="1">Uncharacterized protein</fullName>
    </submittedName>
</protein>
<gene>
    <name evidence="1" type="ORF">HMPREF3221_00952</name>
</gene>
<dbReference type="Proteomes" id="UP000070401">
    <property type="component" value="Unassembled WGS sequence"/>
</dbReference>
<dbReference type="RefSeq" id="WP_060798293.1">
    <property type="nucleotide sequence ID" value="NZ_KQ956682.1"/>
</dbReference>
<sequence length="98" mass="11644">MIEVYKFKRKLEKIVEEMEKLNIRKVWSSSLHKCRKNNFKITKSFLKEMIEKIDKIEKPNLIITDLPNNEARFIFKDITEGNIVINSYSNEIILGAKI</sequence>
<dbReference type="EMBL" id="LRPY01000093">
    <property type="protein sequence ID" value="KXA22295.1"/>
    <property type="molecule type" value="Genomic_DNA"/>
</dbReference>
<name>A0A133P1D0_FUSNU</name>
<proteinExistence type="predicted"/>
<evidence type="ECO:0000313" key="2">
    <source>
        <dbReference type="Proteomes" id="UP000070401"/>
    </source>
</evidence>
<dbReference type="AlphaFoldDB" id="A0A133P1D0"/>
<keyword evidence="2" id="KW-1185">Reference proteome</keyword>
<dbReference type="PATRIC" id="fig|851.8.peg.955"/>
<comment type="caution">
    <text evidence="1">The sequence shown here is derived from an EMBL/GenBank/DDBJ whole genome shotgun (WGS) entry which is preliminary data.</text>
</comment>
<evidence type="ECO:0000313" key="1">
    <source>
        <dbReference type="EMBL" id="KXA22295.1"/>
    </source>
</evidence>
<accession>A0A133P1D0</accession>